<keyword evidence="1" id="KW-0472">Membrane</keyword>
<proteinExistence type="predicted"/>
<evidence type="ECO:0008006" key="4">
    <source>
        <dbReference type="Google" id="ProtNLM"/>
    </source>
</evidence>
<sequence>MYLERSGISDYLVEHAPLLVVNSGDTALTILSACITGLISMMVFSFSMVMVLLNQAASDYSPRLLPGLISDHRHQIILGIYISSILYCIFILFSIQPTGDKYQVPGFSVLLGILLTVISIYAFIYFIHNISETIQITNILEKIFLNAQKRLSFLLEQEKSMPRNFPVSDDWFEYRSKKSGYFQDFSRNDLLLFCKKNKTFLEVLPVKGTFVLKGLPVFRSKEKLSDEAVNGLLSNFHLSRKELVTSNYVLAFKQITEVIVKAMSPGINDPGTALNSIDYLSELIRLRMLKSDESFISDSGQDYVRVRSVTFEELLYQINASLRKYCSDDIVVVQKLAYMFLALKVQVAFDPFYHQVLKKEAEILLTEARTNLRNEADLDTLDILAKKLDLQG</sequence>
<reference evidence="2" key="2">
    <citation type="submission" date="2020-09" db="EMBL/GenBank/DDBJ databases">
        <authorList>
            <person name="Sun Q."/>
            <person name="Kim S."/>
        </authorList>
    </citation>
    <scope>NUCLEOTIDE SEQUENCE</scope>
    <source>
        <strain evidence="2">KCTC 12719</strain>
    </source>
</reference>
<feature type="transmembrane region" description="Helical" evidence="1">
    <location>
        <begin position="107"/>
        <end position="127"/>
    </location>
</feature>
<name>A0A918SEY7_9FLAO</name>
<protein>
    <recommendedName>
        <fullName evidence="4">DUF2254 domain-containing protein</fullName>
    </recommendedName>
</protein>
<evidence type="ECO:0000313" key="2">
    <source>
        <dbReference type="EMBL" id="GHA35375.1"/>
    </source>
</evidence>
<dbReference type="EMBL" id="BMXB01000004">
    <property type="protein sequence ID" value="GHA35375.1"/>
    <property type="molecule type" value="Genomic_DNA"/>
</dbReference>
<keyword evidence="3" id="KW-1185">Reference proteome</keyword>
<comment type="caution">
    <text evidence="2">The sequence shown here is derived from an EMBL/GenBank/DDBJ whole genome shotgun (WGS) entry which is preliminary data.</text>
</comment>
<dbReference type="AlphaFoldDB" id="A0A918SEY7"/>
<keyword evidence="1" id="KW-1133">Transmembrane helix</keyword>
<keyword evidence="1" id="KW-0812">Transmembrane</keyword>
<dbReference type="Proteomes" id="UP000610456">
    <property type="component" value="Unassembled WGS sequence"/>
</dbReference>
<accession>A0A918SEY7</accession>
<reference evidence="2" key="1">
    <citation type="journal article" date="2014" name="Int. J. Syst. Evol. Microbiol.">
        <title>Complete genome sequence of Corynebacterium casei LMG S-19264T (=DSM 44701T), isolated from a smear-ripened cheese.</title>
        <authorList>
            <consortium name="US DOE Joint Genome Institute (JGI-PGF)"/>
            <person name="Walter F."/>
            <person name="Albersmeier A."/>
            <person name="Kalinowski J."/>
            <person name="Ruckert C."/>
        </authorList>
    </citation>
    <scope>NUCLEOTIDE SEQUENCE</scope>
    <source>
        <strain evidence="2">KCTC 12719</strain>
    </source>
</reference>
<feature type="transmembrane region" description="Helical" evidence="1">
    <location>
        <begin position="74"/>
        <end position="95"/>
    </location>
</feature>
<evidence type="ECO:0000313" key="3">
    <source>
        <dbReference type="Proteomes" id="UP000610456"/>
    </source>
</evidence>
<gene>
    <name evidence="2" type="ORF">GCM10007103_16180</name>
</gene>
<organism evidence="2 3">
    <name type="scientific">Salinimicrobium marinum</name>
    <dbReference type="NCBI Taxonomy" id="680283"/>
    <lineage>
        <taxon>Bacteria</taxon>
        <taxon>Pseudomonadati</taxon>
        <taxon>Bacteroidota</taxon>
        <taxon>Flavobacteriia</taxon>
        <taxon>Flavobacteriales</taxon>
        <taxon>Flavobacteriaceae</taxon>
        <taxon>Salinimicrobium</taxon>
    </lineage>
</organism>
<feature type="transmembrane region" description="Helical" evidence="1">
    <location>
        <begin position="27"/>
        <end position="53"/>
    </location>
</feature>
<dbReference type="Pfam" id="PF10011">
    <property type="entry name" value="DUF2254"/>
    <property type="match status" value="1"/>
</dbReference>
<evidence type="ECO:0000256" key="1">
    <source>
        <dbReference type="SAM" id="Phobius"/>
    </source>
</evidence>
<dbReference type="InterPro" id="IPR018723">
    <property type="entry name" value="DUF2254_membrane"/>
</dbReference>